<dbReference type="EMBL" id="JBBPBN010000006">
    <property type="protein sequence ID" value="KAK9035701.1"/>
    <property type="molecule type" value="Genomic_DNA"/>
</dbReference>
<protein>
    <submittedName>
        <fullName evidence="2">Uncharacterized protein</fullName>
    </submittedName>
</protein>
<comment type="caution">
    <text evidence="2">The sequence shown here is derived from an EMBL/GenBank/DDBJ whole genome shotgun (WGS) entry which is preliminary data.</text>
</comment>
<keyword evidence="1" id="KW-0812">Transmembrane</keyword>
<dbReference type="Proteomes" id="UP001396334">
    <property type="component" value="Unassembled WGS sequence"/>
</dbReference>
<reference evidence="2 3" key="1">
    <citation type="journal article" date="2024" name="G3 (Bethesda)">
        <title>Genome assembly of Hibiscus sabdariffa L. provides insights into metabolisms of medicinal natural products.</title>
        <authorList>
            <person name="Kim T."/>
        </authorList>
    </citation>
    <scope>NUCLEOTIDE SEQUENCE [LARGE SCALE GENOMIC DNA]</scope>
    <source>
        <strain evidence="2">TK-2024</strain>
        <tissue evidence="2">Old leaves</tissue>
    </source>
</reference>
<name>A0ABR2TDY2_9ROSI</name>
<evidence type="ECO:0000256" key="1">
    <source>
        <dbReference type="SAM" id="Phobius"/>
    </source>
</evidence>
<organism evidence="2 3">
    <name type="scientific">Hibiscus sabdariffa</name>
    <name type="common">roselle</name>
    <dbReference type="NCBI Taxonomy" id="183260"/>
    <lineage>
        <taxon>Eukaryota</taxon>
        <taxon>Viridiplantae</taxon>
        <taxon>Streptophyta</taxon>
        <taxon>Embryophyta</taxon>
        <taxon>Tracheophyta</taxon>
        <taxon>Spermatophyta</taxon>
        <taxon>Magnoliopsida</taxon>
        <taxon>eudicotyledons</taxon>
        <taxon>Gunneridae</taxon>
        <taxon>Pentapetalae</taxon>
        <taxon>rosids</taxon>
        <taxon>malvids</taxon>
        <taxon>Malvales</taxon>
        <taxon>Malvaceae</taxon>
        <taxon>Malvoideae</taxon>
        <taxon>Hibiscus</taxon>
    </lineage>
</organism>
<evidence type="ECO:0000313" key="3">
    <source>
        <dbReference type="Proteomes" id="UP001396334"/>
    </source>
</evidence>
<evidence type="ECO:0000313" key="2">
    <source>
        <dbReference type="EMBL" id="KAK9035701.1"/>
    </source>
</evidence>
<proteinExistence type="predicted"/>
<feature type="transmembrane region" description="Helical" evidence="1">
    <location>
        <begin position="121"/>
        <end position="142"/>
    </location>
</feature>
<sequence length="147" mass="16393">MPFGLCYGVVARFMATKLVAWCARTSRLDSSLPGNTFGLHWYFGTIKNFKSIKPSFLCFVAILKPFYSVSIKYAQILLENYVSWTATAQQNPTGYWHGFQENEKETAAKAPALSLFRYNSLLVQVSLVGLVCFCCTSMFNVVNSAAA</sequence>
<keyword evidence="1" id="KW-1133">Transmembrane helix</keyword>
<gene>
    <name evidence="2" type="ORF">V6N11_077734</name>
</gene>
<keyword evidence="1" id="KW-0472">Membrane</keyword>
<accession>A0ABR2TDY2</accession>
<keyword evidence="3" id="KW-1185">Reference proteome</keyword>